<dbReference type="PANTHER" id="PTHR17695:SF11">
    <property type="entry name" value="SMALL SUBUNIT PROCESSOME COMPONENT 20 HOMOLOG"/>
    <property type="match status" value="1"/>
</dbReference>
<reference evidence="4" key="1">
    <citation type="submission" date="2013-09" db="EMBL/GenBank/DDBJ databases">
        <title>The Genome Sequence of Anopheles maculatus species B.</title>
        <authorList>
            <consortium name="The Broad Institute Genomics Platform"/>
            <person name="Neafsey D.E."/>
            <person name="Besansky N."/>
            <person name="Howell P."/>
            <person name="Walton C."/>
            <person name="Young S.K."/>
            <person name="Zeng Q."/>
            <person name="Gargeya S."/>
            <person name="Fitzgerald M."/>
            <person name="Haas B."/>
            <person name="Abouelleil A."/>
            <person name="Allen A.W."/>
            <person name="Alvarado L."/>
            <person name="Arachchi H.M."/>
            <person name="Berlin A.M."/>
            <person name="Chapman S.B."/>
            <person name="Gainer-Dewar J."/>
            <person name="Goldberg J."/>
            <person name="Griggs A."/>
            <person name="Gujja S."/>
            <person name="Hansen M."/>
            <person name="Howarth C."/>
            <person name="Imamovic A."/>
            <person name="Ireland A."/>
            <person name="Larimer J."/>
            <person name="McCowan C."/>
            <person name="Murphy C."/>
            <person name="Pearson M."/>
            <person name="Poon T.W."/>
            <person name="Priest M."/>
            <person name="Roberts A."/>
            <person name="Saif S."/>
            <person name="Shea T."/>
            <person name="Sisk P."/>
            <person name="Sykes S."/>
            <person name="Wortman J."/>
            <person name="Nusbaum C."/>
            <person name="Birren B."/>
        </authorList>
    </citation>
    <scope>NUCLEOTIDE SEQUENCE [LARGE SCALE GENOMIC DNA]</scope>
    <source>
        <strain evidence="4">maculatus3</strain>
    </source>
</reference>
<dbReference type="PANTHER" id="PTHR17695">
    <property type="entry name" value="SMALL SUBUNIT PROCESSOME COMPONENT 20 HOMOLOG"/>
    <property type="match status" value="1"/>
</dbReference>
<evidence type="ECO:0000259" key="2">
    <source>
        <dbReference type="Pfam" id="PF07539"/>
    </source>
</evidence>
<dbReference type="SUPFAM" id="SSF48371">
    <property type="entry name" value="ARM repeat"/>
    <property type="match status" value="1"/>
</dbReference>
<dbReference type="InterPro" id="IPR016024">
    <property type="entry name" value="ARM-type_fold"/>
</dbReference>
<evidence type="ECO:0000256" key="1">
    <source>
        <dbReference type="SAM" id="MobiDB-lite"/>
    </source>
</evidence>
<feature type="domain" description="U3 small nucleolar RNA-associated protein 20 N-terminal" evidence="2">
    <location>
        <begin position="575"/>
        <end position="786"/>
    </location>
</feature>
<feature type="compositionally biased region" description="Acidic residues" evidence="1">
    <location>
        <begin position="462"/>
        <end position="472"/>
    </location>
</feature>
<dbReference type="GO" id="GO:0030686">
    <property type="term" value="C:90S preribosome"/>
    <property type="evidence" value="ECO:0007669"/>
    <property type="project" value="TreeGrafter"/>
</dbReference>
<feature type="compositionally biased region" description="Polar residues" evidence="1">
    <location>
        <begin position="442"/>
        <end position="458"/>
    </location>
</feature>
<dbReference type="EnsemblMetazoa" id="AMAM021971-RA">
    <property type="protein sequence ID" value="AMAM021971-PA"/>
    <property type="gene ID" value="AMAM021971"/>
</dbReference>
<dbReference type="Proteomes" id="UP000075901">
    <property type="component" value="Unassembled WGS sequence"/>
</dbReference>
<name>A0A182T8V6_9DIPT</name>
<dbReference type="GO" id="GO:0032040">
    <property type="term" value="C:small-subunit processome"/>
    <property type="evidence" value="ECO:0007669"/>
    <property type="project" value="TreeGrafter"/>
</dbReference>
<dbReference type="VEuPathDB" id="VectorBase:AMAM021971"/>
<dbReference type="AlphaFoldDB" id="A0A182T8V6"/>
<proteinExistence type="predicted"/>
<feature type="domain" description="U3 small nucleolar RNA-associated protein 20 N-terminal" evidence="2">
    <location>
        <begin position="790"/>
        <end position="1009"/>
    </location>
</feature>
<organism evidence="3 4">
    <name type="scientific">Anopheles maculatus</name>
    <dbReference type="NCBI Taxonomy" id="74869"/>
    <lineage>
        <taxon>Eukaryota</taxon>
        <taxon>Metazoa</taxon>
        <taxon>Ecdysozoa</taxon>
        <taxon>Arthropoda</taxon>
        <taxon>Hexapoda</taxon>
        <taxon>Insecta</taxon>
        <taxon>Pterygota</taxon>
        <taxon>Neoptera</taxon>
        <taxon>Endopterygota</taxon>
        <taxon>Diptera</taxon>
        <taxon>Nematocera</taxon>
        <taxon>Culicoidea</taxon>
        <taxon>Culicidae</taxon>
        <taxon>Anophelinae</taxon>
        <taxon>Anopheles</taxon>
        <taxon>Anopheles maculatus group</taxon>
    </lineage>
</organism>
<accession>A0A182T8V6</accession>
<sequence length="1047" mass="117825">LVKYLTRLLQLSGIVLEHQYGRLLGDSLSVTVSQLIRLLTSFSAPSIEFKETIVNHIIVLLRSKHLPLTQLEASRLTMNVLLLDYRPLYDRFIEATVQCQMFEALIWPNFVKRLELELDDARVSFLAGLLLKKSPLCGNGLKLDDWQPFPVNVAPKGNLEAHMKKLLLSSPKQVLDSGADSYLSALIVLPHLANFRDKSAANSAVCDFIRHGVQSLQNSTNHVSSEKVAQLIALAVETIVHLKGMDGKAYFDLLECLLPVVTMHECLLLNSVHLLLVHITAQRKNLITLDRFKCVHRFVHPLTASYDTTVRRLASAIMATFADLPELASGMGPLYRTLAQIECIEPLVHTYREQVILFQNLTYDGQLCQQAANVAGNEWNETVIRYMLSVFAINFKLLWEPAGTVVQTYADNMVKKDEDMFWQVFDTMLTMAEERKPHEELQSAQQNGHEAENSTAEASDNEHDDDDEDEERDEKAPNASRSLFPKVMEHFPKKANIDYMNVRIQQLRMLHRCANFCRSKGDRIVERFFAYLEQDKSNPSLTDATGGEPAEENASSFSSVVKRRSSLSAGAGTHQVLLSYLRICTELPPKTVRKHSDRLYGTYEALVSSRNEEIQKVALSGIFALGGSQLTPYKDFINRLTSEKTLKQALLSVFVPSEEDETEDAGYTSASGRTKVAEEHRPKVLQLVLKVLDGKIKQNLGNGGTGGQHKATILTFIGRLRVDELALLLDRWYEAYLKQLKDTPTETVRCLTAALDDGVELVPVPTPFKVKTLLNFLAALQTEIAPLKSPVDSIHSPTPLLKLLLTWSQSKRFYVLLERHCDADGQRMDTDEPPEPSITPLDAMISLLRGSQTSASVCRQIFTALAAMLEGDDRTKQSDSNEPPLFHGRSRLLIPYVKDLLQYIRQAIKGKKVIASDLLLILTRLAESGMIGSDQKDEERIETDRVSLLNMLFPILLRKVSELGGDGHQQAGEDVRRLHIIIARLLSDVREPLRYLKQLALCLQNVKDRGKCGRVAFPMHFPSPTYRVFEINLTVTYGERQKNFMTK</sequence>
<evidence type="ECO:0000313" key="3">
    <source>
        <dbReference type="EnsemblMetazoa" id="AMAM021971-PA"/>
    </source>
</evidence>
<feature type="region of interest" description="Disordered" evidence="1">
    <location>
        <begin position="538"/>
        <end position="557"/>
    </location>
</feature>
<dbReference type="Pfam" id="PF07539">
    <property type="entry name" value="UTP20_N"/>
    <property type="match status" value="2"/>
</dbReference>
<feature type="region of interest" description="Disordered" evidence="1">
    <location>
        <begin position="436"/>
        <end position="485"/>
    </location>
</feature>
<keyword evidence="4" id="KW-1185">Reference proteome</keyword>
<dbReference type="InterPro" id="IPR052575">
    <property type="entry name" value="SSU_processome_comp_20"/>
</dbReference>
<evidence type="ECO:0000313" key="4">
    <source>
        <dbReference type="Proteomes" id="UP000075901"/>
    </source>
</evidence>
<dbReference type="InterPro" id="IPR011430">
    <property type="entry name" value="UTP20_N"/>
</dbReference>
<reference evidence="3" key="2">
    <citation type="submission" date="2020-05" db="UniProtKB">
        <authorList>
            <consortium name="EnsemblMetazoa"/>
        </authorList>
    </citation>
    <scope>IDENTIFICATION</scope>
    <source>
        <strain evidence="3">maculatus3</strain>
    </source>
</reference>
<protein>
    <recommendedName>
        <fullName evidence="2">U3 small nucleolar RNA-associated protein 20 N-terminal domain-containing protein</fullName>
    </recommendedName>
</protein>